<dbReference type="PANTHER" id="PTHR12069">
    <property type="entry name" value="DNA-DIRECTED RNA POLYMERASES III 80 KDA POLYPEPTIDE RNA POLYMERASE III SUBUNIT 5"/>
    <property type="match status" value="1"/>
</dbReference>
<evidence type="ECO:0000313" key="2">
    <source>
        <dbReference type="EMBL" id="ORX41052.1"/>
    </source>
</evidence>
<organism evidence="2 3">
    <name type="scientific">Kockovaella imperatae</name>
    <dbReference type="NCBI Taxonomy" id="4999"/>
    <lineage>
        <taxon>Eukaryota</taxon>
        <taxon>Fungi</taxon>
        <taxon>Dikarya</taxon>
        <taxon>Basidiomycota</taxon>
        <taxon>Agaricomycotina</taxon>
        <taxon>Tremellomycetes</taxon>
        <taxon>Tremellales</taxon>
        <taxon>Cuniculitremaceae</taxon>
        <taxon>Kockovaella</taxon>
    </lineage>
</organism>
<dbReference type="Proteomes" id="UP000193218">
    <property type="component" value="Unassembled WGS sequence"/>
</dbReference>
<dbReference type="GO" id="GO:0042797">
    <property type="term" value="P:tRNA transcription by RNA polymerase III"/>
    <property type="evidence" value="ECO:0007669"/>
    <property type="project" value="TreeGrafter"/>
</dbReference>
<feature type="compositionally biased region" description="Polar residues" evidence="1">
    <location>
        <begin position="16"/>
        <end position="28"/>
    </location>
</feature>
<comment type="caution">
    <text evidence="2">The sequence shown here is derived from an EMBL/GenBank/DDBJ whole genome shotgun (WGS) entry which is preliminary data.</text>
</comment>
<dbReference type="RefSeq" id="XP_021874731.1">
    <property type="nucleotide sequence ID" value="XM_022017748.1"/>
</dbReference>
<dbReference type="EMBL" id="NBSH01000001">
    <property type="protein sequence ID" value="ORX41052.1"/>
    <property type="molecule type" value="Genomic_DNA"/>
</dbReference>
<keyword evidence="3" id="KW-1185">Reference proteome</keyword>
<dbReference type="InterPro" id="IPR006886">
    <property type="entry name" value="RNA_pol_III_Rpc5"/>
</dbReference>
<reference evidence="2 3" key="1">
    <citation type="submission" date="2017-03" db="EMBL/GenBank/DDBJ databases">
        <title>Widespread Adenine N6-methylation of Active Genes in Fungi.</title>
        <authorList>
            <consortium name="DOE Joint Genome Institute"/>
            <person name="Mondo S.J."/>
            <person name="Dannebaum R.O."/>
            <person name="Kuo R.C."/>
            <person name="Louie K.B."/>
            <person name="Bewick A.J."/>
            <person name="Labutti K."/>
            <person name="Haridas S."/>
            <person name="Kuo A."/>
            <person name="Salamov A."/>
            <person name="Ahrendt S.R."/>
            <person name="Lau R."/>
            <person name="Bowen B.P."/>
            <person name="Lipzen A."/>
            <person name="Sullivan W."/>
            <person name="Andreopoulos W.B."/>
            <person name="Clum A."/>
            <person name="Lindquist E."/>
            <person name="Daum C."/>
            <person name="Northen T.R."/>
            <person name="Ramamoorthy G."/>
            <person name="Schmitz R.J."/>
            <person name="Gryganskyi A."/>
            <person name="Culley D."/>
            <person name="Magnuson J."/>
            <person name="James T.Y."/>
            <person name="O'Malley M.A."/>
            <person name="Stajich J.E."/>
            <person name="Spatafora J.W."/>
            <person name="Visel A."/>
            <person name="Grigoriev I.V."/>
        </authorList>
    </citation>
    <scope>NUCLEOTIDE SEQUENCE [LARGE SCALE GENOMIC DNA]</scope>
    <source>
        <strain evidence="2 3">NRRL Y-17943</strain>
    </source>
</reference>
<dbReference type="OrthoDB" id="340681at2759"/>
<name>A0A1Y1USX4_9TREE</name>
<dbReference type="GO" id="GO:0005666">
    <property type="term" value="C:RNA polymerase III complex"/>
    <property type="evidence" value="ECO:0007669"/>
    <property type="project" value="TreeGrafter"/>
</dbReference>
<dbReference type="GeneID" id="33559557"/>
<dbReference type="Pfam" id="PF04801">
    <property type="entry name" value="RPC5"/>
    <property type="match status" value="1"/>
</dbReference>
<dbReference type="AlphaFoldDB" id="A0A1Y1USX4"/>
<feature type="region of interest" description="Disordered" evidence="1">
    <location>
        <begin position="1"/>
        <end position="90"/>
    </location>
</feature>
<evidence type="ECO:0000313" key="3">
    <source>
        <dbReference type="Proteomes" id="UP000193218"/>
    </source>
</evidence>
<dbReference type="STRING" id="4999.A0A1Y1USX4"/>
<protein>
    <submittedName>
        <fullName evidence="2">Sin-like protein conserved region-domain-containing protein</fullName>
    </submittedName>
</protein>
<gene>
    <name evidence="2" type="ORF">BD324DRAFT_647949</name>
</gene>
<sequence length="359" mass="39899">MELDEPGANPRVRAPTSAQVRSVVSTIDPSPEPPESSGPTLSGPDNLDVPGPSTTYLPRQTSPPLPDLRFTPFPPNEYSDDDGDGDDDDNEVVAQLPIYLSPALHPHLNLYQYPLLSGSLAAPEWAKERGKTMTARVKEQTGRVEVEIPVDEQPRFWRDDRATELGFIPNIHANGDDIEGGFGFANKADGKTKPGQKKKSVKMEKWGDKRRLRGDIIPNAPEYYTGMVHDGALHLHPISKLVQFRPTMTYLDDHEFGQASSGTQRDEKSKIPAKPVVLVKPKLGGPEEAENDGSGSIRDFRNKMMSEAKKEEEDQWVAYDWRQGDDNGVLDKVDALLVPAEKQYRLECSTTGLDYLNRQ</sequence>
<evidence type="ECO:0000256" key="1">
    <source>
        <dbReference type="SAM" id="MobiDB-lite"/>
    </source>
</evidence>
<dbReference type="FunCoup" id="A0A1Y1USX4">
    <property type="interactions" value="39"/>
</dbReference>
<proteinExistence type="predicted"/>
<feature type="compositionally biased region" description="Acidic residues" evidence="1">
    <location>
        <begin position="78"/>
        <end position="90"/>
    </location>
</feature>
<dbReference type="PANTHER" id="PTHR12069:SF0">
    <property type="entry name" value="DNA-DIRECTED RNA POLYMERASE III SUBUNIT RPC5"/>
    <property type="match status" value="1"/>
</dbReference>
<accession>A0A1Y1USX4</accession>
<dbReference type="InParanoid" id="A0A1Y1USX4"/>